<dbReference type="AlphaFoldDB" id="A0A1F6W3U7"/>
<evidence type="ECO:0000256" key="3">
    <source>
        <dbReference type="ARBA" id="ARBA00022759"/>
    </source>
</evidence>
<evidence type="ECO:0000256" key="5">
    <source>
        <dbReference type="ARBA" id="ARBA00022842"/>
    </source>
</evidence>
<evidence type="ECO:0000313" key="9">
    <source>
        <dbReference type="EMBL" id="OGI76494.1"/>
    </source>
</evidence>
<dbReference type="InterPro" id="IPR021127">
    <property type="entry name" value="CRISPR_associated_Cas2"/>
</dbReference>
<keyword evidence="7" id="KW-0472">Membrane</keyword>
<dbReference type="NCBIfam" id="TIGR01573">
    <property type="entry name" value="cas2"/>
    <property type="match status" value="1"/>
</dbReference>
<dbReference type="GO" id="GO:0006351">
    <property type="term" value="P:DNA-templated transcription"/>
    <property type="evidence" value="ECO:0007669"/>
    <property type="project" value="TreeGrafter"/>
</dbReference>
<name>A0A1F6W3U7_9BACT</name>
<feature type="domain" description="Transcriptional repressor PaaX-like central Cas2-like" evidence="8">
    <location>
        <begin position="109"/>
        <end position="180"/>
    </location>
</feature>
<dbReference type="PANTHER" id="PTHR30319:SF1">
    <property type="entry name" value="TRANSCRIPTIONAL REPRESSOR PAAX"/>
    <property type="match status" value="1"/>
</dbReference>
<dbReference type="Pfam" id="PF20803">
    <property type="entry name" value="PaaX_M"/>
    <property type="match status" value="1"/>
</dbReference>
<comment type="caution">
    <text evidence="9">The sequence shown here is derived from an EMBL/GenBank/DDBJ whole genome shotgun (WGS) entry which is preliminary data.</text>
</comment>
<keyword evidence="6" id="KW-0051">Antiviral defense</keyword>
<evidence type="ECO:0000256" key="2">
    <source>
        <dbReference type="ARBA" id="ARBA00022723"/>
    </source>
</evidence>
<gene>
    <name evidence="9" type="ORF">A3C67_00105</name>
</gene>
<keyword evidence="2" id="KW-0479">Metal-binding</keyword>
<keyword evidence="7" id="KW-1133">Transmembrane helix</keyword>
<evidence type="ECO:0000259" key="8">
    <source>
        <dbReference type="Pfam" id="PF20803"/>
    </source>
</evidence>
<keyword evidence="5" id="KW-0460">Magnesium</keyword>
<accession>A0A1F6W3U7</accession>
<keyword evidence="7" id="KW-0812">Transmembrane</keyword>
<dbReference type="Gene3D" id="3.30.70.2650">
    <property type="match status" value="1"/>
</dbReference>
<keyword evidence="4" id="KW-0378">Hydrolase</keyword>
<sequence>MGILEREIKTKDKRKNLQKIILSTIYAVGILSVVAVAPNIFSVIKQLEGSRSRKKSLKYSINASFTRLKEKGLIEIVEMNGKKIARITKKGEDSLSFLEKHNFRLKIPKKWDGRWRVVIFDIKESKKRIREQLRISLTQIGFLKLQNSVWLYPYDCEDLISLLKADFKIGKDVLYMIVEKLENDWQFLKAFNLPNSSGRGS</sequence>
<dbReference type="Proteomes" id="UP000179275">
    <property type="component" value="Unassembled WGS sequence"/>
</dbReference>
<dbReference type="GO" id="GO:0004521">
    <property type="term" value="F:RNA endonuclease activity"/>
    <property type="evidence" value="ECO:0007669"/>
    <property type="project" value="InterPro"/>
</dbReference>
<dbReference type="InterPro" id="IPR048846">
    <property type="entry name" value="PaaX-like_central"/>
</dbReference>
<dbReference type="GO" id="GO:0043571">
    <property type="term" value="P:maintenance of CRISPR repeat elements"/>
    <property type="evidence" value="ECO:0007669"/>
    <property type="project" value="InterPro"/>
</dbReference>
<evidence type="ECO:0000256" key="4">
    <source>
        <dbReference type="ARBA" id="ARBA00022801"/>
    </source>
</evidence>
<reference evidence="9 10" key="1">
    <citation type="journal article" date="2016" name="Nat. Commun.">
        <title>Thousands of microbial genomes shed light on interconnected biogeochemical processes in an aquifer system.</title>
        <authorList>
            <person name="Anantharaman K."/>
            <person name="Brown C.T."/>
            <person name="Hug L.A."/>
            <person name="Sharon I."/>
            <person name="Castelle C.J."/>
            <person name="Probst A.J."/>
            <person name="Thomas B.C."/>
            <person name="Singh A."/>
            <person name="Wilkins M.J."/>
            <person name="Karaoz U."/>
            <person name="Brodie E.L."/>
            <person name="Williams K.H."/>
            <person name="Hubbard S.S."/>
            <person name="Banfield J.F."/>
        </authorList>
    </citation>
    <scope>NUCLEOTIDE SEQUENCE [LARGE SCALE GENOMIC DNA]</scope>
</reference>
<dbReference type="EMBL" id="MFUG01000002">
    <property type="protein sequence ID" value="OGI76494.1"/>
    <property type="molecule type" value="Genomic_DNA"/>
</dbReference>
<evidence type="ECO:0000256" key="1">
    <source>
        <dbReference type="ARBA" id="ARBA00022722"/>
    </source>
</evidence>
<keyword evidence="1" id="KW-0540">Nuclease</keyword>
<dbReference type="STRING" id="1801756.A3C67_00105"/>
<organism evidence="9 10">
    <name type="scientific">Candidatus Nomurabacteria bacterium RIFCSPHIGHO2_02_FULL_42_19</name>
    <dbReference type="NCBI Taxonomy" id="1801756"/>
    <lineage>
        <taxon>Bacteria</taxon>
        <taxon>Candidatus Nomuraibacteriota</taxon>
    </lineage>
</organism>
<keyword evidence="3 9" id="KW-0255">Endonuclease</keyword>
<evidence type="ECO:0000313" key="10">
    <source>
        <dbReference type="Proteomes" id="UP000179275"/>
    </source>
</evidence>
<evidence type="ECO:0000256" key="7">
    <source>
        <dbReference type="SAM" id="Phobius"/>
    </source>
</evidence>
<feature type="transmembrane region" description="Helical" evidence="7">
    <location>
        <begin position="20"/>
        <end position="41"/>
    </location>
</feature>
<evidence type="ECO:0000256" key="6">
    <source>
        <dbReference type="ARBA" id="ARBA00023118"/>
    </source>
</evidence>
<protein>
    <submittedName>
        <fullName evidence="9">CRISPR-associated endonuclease Cas2</fullName>
    </submittedName>
</protein>
<proteinExistence type="predicted"/>
<dbReference type="PANTHER" id="PTHR30319">
    <property type="entry name" value="PHENYLACETIC ACID REGULATOR-RELATED TRANSCRIPTIONAL REPRESSOR"/>
    <property type="match status" value="1"/>
</dbReference>